<keyword evidence="2" id="KW-1185">Reference proteome</keyword>
<evidence type="ECO:0000313" key="2">
    <source>
        <dbReference type="Proteomes" id="UP001168363"/>
    </source>
</evidence>
<evidence type="ECO:0008006" key="3">
    <source>
        <dbReference type="Google" id="ProtNLM"/>
    </source>
</evidence>
<organism evidence="1 2">
    <name type="scientific">Nocardioides cremeus</name>
    <dbReference type="NCBI Taxonomy" id="3058044"/>
    <lineage>
        <taxon>Bacteria</taxon>
        <taxon>Bacillati</taxon>
        <taxon>Actinomycetota</taxon>
        <taxon>Actinomycetes</taxon>
        <taxon>Propionibacteriales</taxon>
        <taxon>Nocardioidaceae</taxon>
        <taxon>Nocardioides</taxon>
    </lineage>
</organism>
<reference evidence="1" key="1">
    <citation type="submission" date="2023-06" db="EMBL/GenBank/DDBJ databases">
        <title>Genome sequence of Nocardioides sp. SOB44.</title>
        <authorList>
            <person name="Zhang G."/>
        </authorList>
    </citation>
    <scope>NUCLEOTIDE SEQUENCE</scope>
    <source>
        <strain evidence="1">SOB44</strain>
    </source>
</reference>
<dbReference type="Pfam" id="PF25673">
    <property type="entry name" value="Terminase_7"/>
    <property type="match status" value="1"/>
</dbReference>
<dbReference type="Proteomes" id="UP001168363">
    <property type="component" value="Unassembled WGS sequence"/>
</dbReference>
<dbReference type="RefSeq" id="WP_302705909.1">
    <property type="nucleotide sequence ID" value="NZ_JAULSC010000002.1"/>
</dbReference>
<evidence type="ECO:0000313" key="1">
    <source>
        <dbReference type="EMBL" id="MDO3394909.1"/>
    </source>
</evidence>
<name>A0ABT8TLR0_9ACTN</name>
<gene>
    <name evidence="1" type="ORF">QWJ41_04205</name>
</gene>
<proteinExistence type="predicted"/>
<accession>A0ABT8TLR0</accession>
<protein>
    <recommendedName>
        <fullName evidence="3">Terminase small subunit</fullName>
    </recommendedName>
</protein>
<dbReference type="EMBL" id="JAULSC010000002">
    <property type="protein sequence ID" value="MDO3394909.1"/>
    <property type="molecule type" value="Genomic_DNA"/>
</dbReference>
<sequence length="159" mass="17964">MADPRAGYLEGDYATKSAEKRGERRALEKAGHLTYLEPKEVVKPEPDPEWHHAAKTMWTLASMDEAADLWSSGDWLRLFMLCNYYSAEMSSTYADGTPRTPKAMSMEVIFNQLTELRLSARSKQADGYLIDRSEPEPDPAEQIRADVAALFEDEDDEVA</sequence>
<comment type="caution">
    <text evidence="1">The sequence shown here is derived from an EMBL/GenBank/DDBJ whole genome shotgun (WGS) entry which is preliminary data.</text>
</comment>
<dbReference type="InterPro" id="IPR057972">
    <property type="entry name" value="Terminase_7"/>
</dbReference>